<keyword evidence="3" id="KW-1185">Reference proteome</keyword>
<evidence type="ECO:0000256" key="1">
    <source>
        <dbReference type="SAM" id="MobiDB-lite"/>
    </source>
</evidence>
<evidence type="ECO:0000313" key="2">
    <source>
        <dbReference type="EMBL" id="KDQ54127.1"/>
    </source>
</evidence>
<proteinExistence type="predicted"/>
<feature type="region of interest" description="Disordered" evidence="1">
    <location>
        <begin position="120"/>
        <end position="139"/>
    </location>
</feature>
<protein>
    <submittedName>
        <fullName evidence="2">Uncharacterized protein</fullName>
    </submittedName>
</protein>
<name>A0A067PS47_9AGAM</name>
<gene>
    <name evidence="2" type="ORF">JAAARDRAFT_412825</name>
</gene>
<dbReference type="Proteomes" id="UP000027265">
    <property type="component" value="Unassembled WGS sequence"/>
</dbReference>
<organism evidence="2 3">
    <name type="scientific">Jaapia argillacea MUCL 33604</name>
    <dbReference type="NCBI Taxonomy" id="933084"/>
    <lineage>
        <taxon>Eukaryota</taxon>
        <taxon>Fungi</taxon>
        <taxon>Dikarya</taxon>
        <taxon>Basidiomycota</taxon>
        <taxon>Agaricomycotina</taxon>
        <taxon>Agaricomycetes</taxon>
        <taxon>Agaricomycetidae</taxon>
        <taxon>Jaapiales</taxon>
        <taxon>Jaapiaceae</taxon>
        <taxon>Jaapia</taxon>
    </lineage>
</organism>
<dbReference type="AlphaFoldDB" id="A0A067PS47"/>
<dbReference type="InParanoid" id="A0A067PS47"/>
<reference evidence="3" key="1">
    <citation type="journal article" date="2014" name="Proc. Natl. Acad. Sci. U.S.A.">
        <title>Extensive sampling of basidiomycete genomes demonstrates inadequacy of the white-rot/brown-rot paradigm for wood decay fungi.</title>
        <authorList>
            <person name="Riley R."/>
            <person name="Salamov A.A."/>
            <person name="Brown D.W."/>
            <person name="Nagy L.G."/>
            <person name="Floudas D."/>
            <person name="Held B.W."/>
            <person name="Levasseur A."/>
            <person name="Lombard V."/>
            <person name="Morin E."/>
            <person name="Otillar R."/>
            <person name="Lindquist E.A."/>
            <person name="Sun H."/>
            <person name="LaButti K.M."/>
            <person name="Schmutz J."/>
            <person name="Jabbour D."/>
            <person name="Luo H."/>
            <person name="Baker S.E."/>
            <person name="Pisabarro A.G."/>
            <person name="Walton J.D."/>
            <person name="Blanchette R.A."/>
            <person name="Henrissat B."/>
            <person name="Martin F."/>
            <person name="Cullen D."/>
            <person name="Hibbett D.S."/>
            <person name="Grigoriev I.V."/>
        </authorList>
    </citation>
    <scope>NUCLEOTIDE SEQUENCE [LARGE SCALE GENOMIC DNA]</scope>
    <source>
        <strain evidence="3">MUCL 33604</strain>
    </source>
</reference>
<dbReference type="EMBL" id="KL197730">
    <property type="protein sequence ID" value="KDQ54127.1"/>
    <property type="molecule type" value="Genomic_DNA"/>
</dbReference>
<sequence>MDVYLPLRSTFLCLGCYLGFCGGLYDGCHRIIRNAVIVTICECRASIASRPRATEVTSVLCTDRLGSQKSHFVPKSTSSALVRNMFSRPWLTLPSLASMRALIVSTFNCPRLGTLDMQFNPARAPSKPPRCPLWPSPST</sequence>
<feature type="compositionally biased region" description="Pro residues" evidence="1">
    <location>
        <begin position="126"/>
        <end position="139"/>
    </location>
</feature>
<dbReference type="HOGENOM" id="CLU_1845386_0_0_1"/>
<evidence type="ECO:0000313" key="3">
    <source>
        <dbReference type="Proteomes" id="UP000027265"/>
    </source>
</evidence>
<accession>A0A067PS47</accession>